<evidence type="ECO:0000313" key="3">
    <source>
        <dbReference type="EMBL" id="SUZ62370.1"/>
    </source>
</evidence>
<dbReference type="Pfam" id="PF09130">
    <property type="entry name" value="DUF1932"/>
    <property type="match status" value="1"/>
</dbReference>
<accession>A0A381P699</accession>
<proteinExistence type="predicted"/>
<reference evidence="3" key="1">
    <citation type="submission" date="2018-05" db="EMBL/GenBank/DDBJ databases">
        <authorList>
            <person name="Lanie J.A."/>
            <person name="Ng W.-L."/>
            <person name="Kazmierczak K.M."/>
            <person name="Andrzejewski T.M."/>
            <person name="Davidsen T.M."/>
            <person name="Wayne K.J."/>
            <person name="Tettelin H."/>
            <person name="Glass J.I."/>
            <person name="Rusch D."/>
            <person name="Podicherti R."/>
            <person name="Tsui H.-C.T."/>
            <person name="Winkler M.E."/>
        </authorList>
    </citation>
    <scope>NUCLEOTIDE SEQUENCE</scope>
</reference>
<dbReference type="InterPro" id="IPR008927">
    <property type="entry name" value="6-PGluconate_DH-like_C_sf"/>
</dbReference>
<dbReference type="Gene3D" id="1.10.1040.10">
    <property type="entry name" value="N-(1-d-carboxylethyl)-l-norvaline Dehydrogenase, domain 2"/>
    <property type="match status" value="1"/>
</dbReference>
<dbReference type="SUPFAM" id="SSF48179">
    <property type="entry name" value="6-phosphogluconate dehydrogenase C-terminal domain-like"/>
    <property type="match status" value="1"/>
</dbReference>
<dbReference type="EMBL" id="UINC01000865">
    <property type="protein sequence ID" value="SUZ62370.1"/>
    <property type="molecule type" value="Genomic_DNA"/>
</dbReference>
<dbReference type="AlphaFoldDB" id="A0A381P699"/>
<sequence length="264" mass="27504">MGASIAAAMSSAGHQVIGVAGGRSLATINRAREAQVTLVETLEEAMNQVDVVVSICPPEAAVDVGRDVQSTGYNGIYVDGNAVSPRTAAAIGEFFGDKFVDGGIVGPPAWREGATRFYLSGLMANDVATLFAGTLVTAKAIGGGAGAASALKMCYAAYTKGSSALVLAIRALAEDNGVTEALLTEWDVSQKGMRESSERSAVRTSPKAWRFAGEMREIAATFDAAGLPDGFHLAAAEIYERMAHFKNEDSVGLEQVIEALLPKQ</sequence>
<dbReference type="SUPFAM" id="SSF51735">
    <property type="entry name" value="NAD(P)-binding Rossmann-fold domains"/>
    <property type="match status" value="1"/>
</dbReference>
<gene>
    <name evidence="3" type="ORF">METZ01_LOCUS15224</name>
</gene>
<dbReference type="InterPro" id="IPR015814">
    <property type="entry name" value="Pgluconate_DH_NAD-bd_C"/>
</dbReference>
<name>A0A381P699_9ZZZZ</name>
<dbReference type="Gene3D" id="3.40.50.720">
    <property type="entry name" value="NAD(P)-binding Rossmann-like Domain"/>
    <property type="match status" value="1"/>
</dbReference>
<feature type="domain" description="Phosphogluconate dehydrogenase NAD-binding putative C-terminal" evidence="2">
    <location>
        <begin position="173"/>
        <end position="241"/>
    </location>
</feature>
<dbReference type="InterPro" id="IPR006115">
    <property type="entry name" value="6PGDH_NADP-bd"/>
</dbReference>
<evidence type="ECO:0008006" key="4">
    <source>
        <dbReference type="Google" id="ProtNLM"/>
    </source>
</evidence>
<feature type="domain" description="6-phosphogluconate dehydrogenase NADP-binding" evidence="1">
    <location>
        <begin position="1"/>
        <end position="92"/>
    </location>
</feature>
<evidence type="ECO:0000259" key="2">
    <source>
        <dbReference type="Pfam" id="PF09130"/>
    </source>
</evidence>
<dbReference type="InterPro" id="IPR036291">
    <property type="entry name" value="NAD(P)-bd_dom_sf"/>
</dbReference>
<protein>
    <recommendedName>
        <fullName evidence="4">Phosphogluconate dehydrogenase NAD-binding putative C-terminal domain-containing protein</fullName>
    </recommendedName>
</protein>
<evidence type="ECO:0000259" key="1">
    <source>
        <dbReference type="Pfam" id="PF03446"/>
    </source>
</evidence>
<organism evidence="3">
    <name type="scientific">marine metagenome</name>
    <dbReference type="NCBI Taxonomy" id="408172"/>
    <lineage>
        <taxon>unclassified sequences</taxon>
        <taxon>metagenomes</taxon>
        <taxon>ecological metagenomes</taxon>
    </lineage>
</organism>
<dbReference type="InterPro" id="IPR013328">
    <property type="entry name" value="6PGD_dom2"/>
</dbReference>
<dbReference type="Pfam" id="PF03446">
    <property type="entry name" value="NAD_binding_2"/>
    <property type="match status" value="1"/>
</dbReference>